<evidence type="ECO:0000313" key="2">
    <source>
        <dbReference type="Proteomes" id="UP000789901"/>
    </source>
</evidence>
<keyword evidence="2" id="KW-1185">Reference proteome</keyword>
<comment type="caution">
    <text evidence="1">The sequence shown here is derived from an EMBL/GenBank/DDBJ whole genome shotgun (WGS) entry which is preliminary data.</text>
</comment>
<feature type="non-terminal residue" evidence="1">
    <location>
        <position position="1"/>
    </location>
</feature>
<evidence type="ECO:0000313" key="1">
    <source>
        <dbReference type="EMBL" id="CAG8720252.1"/>
    </source>
</evidence>
<accession>A0ABN7V225</accession>
<reference evidence="1 2" key="1">
    <citation type="submission" date="2021-06" db="EMBL/GenBank/DDBJ databases">
        <authorList>
            <person name="Kallberg Y."/>
            <person name="Tangrot J."/>
            <person name="Rosling A."/>
        </authorList>
    </citation>
    <scope>NUCLEOTIDE SEQUENCE [LARGE SCALE GENOMIC DNA]</scope>
    <source>
        <strain evidence="1 2">120-4 pot B 10/14</strain>
    </source>
</reference>
<sequence>NEYTLEESKKWWLPEKSDCVALDPNLWSGSLKKNGARLVVFSSDICTNDNETGELAKDLISIVTVLIGTAQWTYNQCLIAVKRRILETPYDIRDKAMNDLLKEYKSNCAANRTNFKMNHLVINHLGEFYLCMPEPLEIWAEKQGPLFQKIKKRVIALDPGICTFMTGYDPSGY</sequence>
<protein>
    <submittedName>
        <fullName evidence="1">39600_t:CDS:1</fullName>
    </submittedName>
</protein>
<organism evidence="1 2">
    <name type="scientific">Gigaspora margarita</name>
    <dbReference type="NCBI Taxonomy" id="4874"/>
    <lineage>
        <taxon>Eukaryota</taxon>
        <taxon>Fungi</taxon>
        <taxon>Fungi incertae sedis</taxon>
        <taxon>Mucoromycota</taxon>
        <taxon>Glomeromycotina</taxon>
        <taxon>Glomeromycetes</taxon>
        <taxon>Diversisporales</taxon>
        <taxon>Gigasporaceae</taxon>
        <taxon>Gigaspora</taxon>
    </lineage>
</organism>
<dbReference type="Proteomes" id="UP000789901">
    <property type="component" value="Unassembled WGS sequence"/>
</dbReference>
<proteinExistence type="predicted"/>
<dbReference type="EMBL" id="CAJVQB010008549">
    <property type="protein sequence ID" value="CAG8720252.1"/>
    <property type="molecule type" value="Genomic_DNA"/>
</dbReference>
<gene>
    <name evidence="1" type="ORF">GMARGA_LOCUS13454</name>
</gene>
<name>A0ABN7V225_GIGMA</name>